<dbReference type="InterPro" id="IPR022796">
    <property type="entry name" value="Chloroa_b-bind"/>
</dbReference>
<dbReference type="InterPro" id="IPR050391">
    <property type="entry name" value="Mito_Metabolite_Transporter"/>
</dbReference>
<evidence type="ECO:0000256" key="10">
    <source>
        <dbReference type="ARBA" id="ARBA00023136"/>
    </source>
</evidence>
<keyword evidence="4" id="KW-0813">Transport</keyword>
<feature type="repeat" description="Solcar" evidence="11">
    <location>
        <begin position="4"/>
        <end position="96"/>
    </location>
</feature>
<dbReference type="Gene3D" id="3.40.50.1240">
    <property type="entry name" value="Phosphoglycerate mutase-like"/>
    <property type="match status" value="1"/>
</dbReference>
<evidence type="ECO:0000256" key="6">
    <source>
        <dbReference type="ARBA" id="ARBA00022640"/>
    </source>
</evidence>
<keyword evidence="8" id="KW-0677">Repeat</keyword>
<keyword evidence="7 11" id="KW-0812">Transmembrane</keyword>
<dbReference type="Gene3D" id="3.40.50.2000">
    <property type="entry name" value="Glycogen Phosphorylase B"/>
    <property type="match status" value="2"/>
</dbReference>
<evidence type="ECO:0000256" key="9">
    <source>
        <dbReference type="ARBA" id="ARBA00022989"/>
    </source>
</evidence>
<reference evidence="13 14" key="1">
    <citation type="submission" date="2024-02" db="EMBL/GenBank/DDBJ databases">
        <authorList>
            <person name="Chen Y."/>
            <person name="Shah S."/>
            <person name="Dougan E. K."/>
            <person name="Thang M."/>
            <person name="Chan C."/>
        </authorList>
    </citation>
    <scope>NUCLEOTIDE SEQUENCE [LARGE SCALE GENOMIC DNA]</scope>
</reference>
<protein>
    <submittedName>
        <fullName evidence="13">Uncharacterized protein</fullName>
    </submittedName>
</protein>
<dbReference type="PANTHER" id="PTHR45618">
    <property type="entry name" value="MITOCHONDRIAL DICARBOXYLATE CARRIER-RELATED"/>
    <property type="match status" value="1"/>
</dbReference>
<evidence type="ECO:0000256" key="1">
    <source>
        <dbReference type="ARBA" id="ARBA00004141"/>
    </source>
</evidence>
<dbReference type="InterPro" id="IPR029033">
    <property type="entry name" value="His_PPase_superfam"/>
</dbReference>
<keyword evidence="6" id="KW-0934">Plastid</keyword>
<sequence>MSADARWHRFVAGGLGEMFAVSFSHPADVLKVRLQLTGECDRRVKTLRVRDMMRVARQVAVLEGFGGLYGGISAAWLRMASFGTLRHGLYGLLEQTGRNQRGEVSLLWRLQAGLLAGTAAALAANPADVVLIRMQADGGWPEHQRRHYRHAWHGLQEVYAEGGLAALYRGSGPTALRAALVTMSQLATYEEMKGKALQAGFNNDVRLHLCCAMSSATAACLCTQPVDCVKTRIINMQKNCGVSYRGPLDVVRKTLGTEGPLAFYKGLSATFVRLWPHTVLLWLGQEAITARLRGKRGALLNLVYQMGGECNSAFGSIGHLPFHFLHQDISKSDITALMVKAHVFMDTPLRDTLSREAHEFVWCQEDKDCGVLILSEFSGSAQSLRAAAICVNPWDTTAFADAIQEAMEMVPFDRMELHRYGQKHVFAHTLRRWASNFLDEILSAERDCEDERLQIPPPLDLDNPVAAMRKAGKRIFVFGFSGTLLPRKLLGRDHRVVHLVTTALGRSKIQAKILSKLHPVLAANLKVCDDNLWTPDNPPLGLRPRDKVDSQLGDDGRFFDGQQLTADGERQCQEAHAEWGRKIFEGAELIIVSPMTRALQTAYFIGGAPGCAEHLSGATCDEGRPLEELREQLPWAQGWKGFSELQEEWWKEERPEEALRVAGFLQFLQESRETESHVGYHMENATRHMMNLEDSQAAKKSCERSSFNIGFAVCRELLGMETSRRLSSGRHLEFSRWEDAPLKRLAKAPVTCLQGLGRKRGAMLASLGPKTVQDLANWKFARWAESICILSPAEQDGSRDEWEGWAMSFLLDAPLSAFAGLTPAKDPVFKSIGLTCIKDLGEWKYYRRSILERADASGSAAAAAAAVAGTAFVALPGQRVSAPSNAPALRGRAGHASNTGMLSTVGVALGATAVETKASSAVRAFENELGVQVKAELDTVDLETAGSHDKSLCSVLILTSEDGDAREFYRRRVVEIKHGRVSMLACTGYIVQEFFRFPGYISPSSELKFTDIPNGLAAATKVPAVGWFQYTIFCGICDLWLLHQVPTNPAGKLCTRLFGEGATNYEYGFLGLPGYLGGKAIEDPDVKKKKLNAEIANGRLAMMAIIGMFFQDGLTGSAWGDWANYTESPLRAFESELGVQAPLGYFDPMGLSKDGDVDTFRRRRECELKNGRVAMFATIGYMVPEYFKFPGYLAPSANLKFADVPNGVQAITKVPAEGWLQWVALCGLYEFCVNTPVDPAEPGNYGKGRLGYGNMVLGITAEPMQDAEARKRALNSELANGRLAMMAIVGLWVQDGLFGTPYGLYTGSSAFESELGVQPPVGFWDPLGFTKTDDAASFRRRRYVELKHGRVAMFACLGYIVPEYYRWFTDVPTGFAAFSKVPLSGWAQMVFFAGSVELFQYVDDPKRPPGDFANAGFLGVPNSFLETGKKTLKSFVKAPADTKEKKLAAEIANGRLAMMDGLTGSAWGDWANYTDSPLRALSPAQEILELRAQELKHGRVAMLAVIGWFHVAGGFHIIGDYAVGVHLDDNPLVSLTQMPMGGIWQVVFTIMCLEWLTTYVCKPPAEKPWDILGWSDILIEDEKSIWNQFRKELNNGRLAMMAIVGLITQDVLFGEYGQRFAQLNWDKNFFPPRPGSWSWRLIVQKNSVLECQTVLAEEPNTHVIIMSSLEQDLLTQAIGNLPCWIIAEGGVCYREPDGTWSNMELLDKEWLAPAKEIMEYFAARTPGSRVIETSVPGTPSTRPAPPVRLGGPVCGPLG</sequence>
<feature type="repeat" description="Solcar" evidence="11">
    <location>
        <begin position="206"/>
        <end position="291"/>
    </location>
</feature>
<dbReference type="InterPro" id="IPR023395">
    <property type="entry name" value="MCP_dom_sf"/>
</dbReference>
<dbReference type="InterPro" id="IPR018108">
    <property type="entry name" value="MCP_transmembrane"/>
</dbReference>
<evidence type="ECO:0000313" key="14">
    <source>
        <dbReference type="Proteomes" id="UP001642484"/>
    </source>
</evidence>
<evidence type="ECO:0000313" key="13">
    <source>
        <dbReference type="EMBL" id="CAK9054212.1"/>
    </source>
</evidence>
<evidence type="ECO:0000256" key="7">
    <source>
        <dbReference type="ARBA" id="ARBA00022692"/>
    </source>
</evidence>
<evidence type="ECO:0000256" key="11">
    <source>
        <dbReference type="PROSITE-ProRule" id="PRU00282"/>
    </source>
</evidence>
<evidence type="ECO:0000256" key="12">
    <source>
        <dbReference type="SAM" id="MobiDB-lite"/>
    </source>
</evidence>
<keyword evidence="5" id="KW-0150">Chloroplast</keyword>
<accession>A0ABP0MU35</accession>
<evidence type="ECO:0000256" key="3">
    <source>
        <dbReference type="ARBA" id="ARBA00006375"/>
    </source>
</evidence>
<comment type="caution">
    <text evidence="13">The sequence shown here is derived from an EMBL/GenBank/DDBJ whole genome shotgun (WGS) entry which is preliminary data.</text>
</comment>
<dbReference type="InterPro" id="IPR001830">
    <property type="entry name" value="Glyco_trans_20"/>
</dbReference>
<dbReference type="Pfam" id="PF00982">
    <property type="entry name" value="Glyco_transf_20"/>
    <property type="match status" value="1"/>
</dbReference>
<evidence type="ECO:0000256" key="2">
    <source>
        <dbReference type="ARBA" id="ARBA00004229"/>
    </source>
</evidence>
<dbReference type="SUPFAM" id="SSF103511">
    <property type="entry name" value="Chlorophyll a-b binding protein"/>
    <property type="match status" value="4"/>
</dbReference>
<dbReference type="EMBL" id="CAXAMN010019380">
    <property type="protein sequence ID" value="CAK9054212.1"/>
    <property type="molecule type" value="Genomic_DNA"/>
</dbReference>
<feature type="region of interest" description="Disordered" evidence="12">
    <location>
        <begin position="1733"/>
        <end position="1758"/>
    </location>
</feature>
<dbReference type="Pfam" id="PF00504">
    <property type="entry name" value="Chloroa_b-bind"/>
    <property type="match status" value="4"/>
</dbReference>
<evidence type="ECO:0000256" key="8">
    <source>
        <dbReference type="ARBA" id="ARBA00022737"/>
    </source>
</evidence>
<proteinExistence type="inferred from homology"/>
<dbReference type="SUPFAM" id="SSF103506">
    <property type="entry name" value="Mitochondrial carrier"/>
    <property type="match status" value="1"/>
</dbReference>
<dbReference type="SUPFAM" id="SSF53254">
    <property type="entry name" value="Phosphoglycerate mutase-like"/>
    <property type="match status" value="1"/>
</dbReference>
<dbReference type="Pfam" id="PF00153">
    <property type="entry name" value="Mito_carr"/>
    <property type="match status" value="2"/>
</dbReference>
<evidence type="ECO:0000256" key="4">
    <source>
        <dbReference type="ARBA" id="ARBA00022448"/>
    </source>
</evidence>
<comment type="similarity">
    <text evidence="3">Belongs to the mitochondrial carrier (TC 2.A.29) family.</text>
</comment>
<keyword evidence="10 11" id="KW-0472">Membrane</keyword>
<keyword evidence="9" id="KW-1133">Transmembrane helix</keyword>
<dbReference type="Proteomes" id="UP001642484">
    <property type="component" value="Unassembled WGS sequence"/>
</dbReference>
<evidence type="ECO:0000256" key="5">
    <source>
        <dbReference type="ARBA" id="ARBA00022528"/>
    </source>
</evidence>
<gene>
    <name evidence="13" type="ORF">CCMP2556_LOCUS27127</name>
</gene>
<comment type="subcellular location">
    <subcellularLocation>
        <location evidence="1">Membrane</location>
        <topology evidence="1">Multi-pass membrane protein</topology>
    </subcellularLocation>
    <subcellularLocation>
        <location evidence="2">Plastid</location>
        <location evidence="2">Chloroplast</location>
    </subcellularLocation>
</comment>
<dbReference type="Gene3D" id="1.50.40.10">
    <property type="entry name" value="Mitochondrial carrier domain"/>
    <property type="match status" value="1"/>
</dbReference>
<feature type="repeat" description="Solcar" evidence="11">
    <location>
        <begin position="104"/>
        <end position="195"/>
    </location>
</feature>
<dbReference type="PROSITE" id="PS50920">
    <property type="entry name" value="SOLCAR"/>
    <property type="match status" value="3"/>
</dbReference>
<name>A0ABP0MU35_9DINO</name>
<dbReference type="SUPFAM" id="SSF53756">
    <property type="entry name" value="UDP-Glycosyltransferase/glycogen phosphorylase"/>
    <property type="match status" value="1"/>
</dbReference>
<dbReference type="Pfam" id="PF02358">
    <property type="entry name" value="Trehalose_PPase"/>
    <property type="match status" value="1"/>
</dbReference>
<organism evidence="13 14">
    <name type="scientific">Durusdinium trenchii</name>
    <dbReference type="NCBI Taxonomy" id="1381693"/>
    <lineage>
        <taxon>Eukaryota</taxon>
        <taxon>Sar</taxon>
        <taxon>Alveolata</taxon>
        <taxon>Dinophyceae</taxon>
        <taxon>Suessiales</taxon>
        <taxon>Symbiodiniaceae</taxon>
        <taxon>Durusdinium</taxon>
    </lineage>
</organism>
<keyword evidence="14" id="KW-1185">Reference proteome</keyword>
<dbReference type="InterPro" id="IPR003337">
    <property type="entry name" value="Trehalose_PPase"/>
</dbReference>
<dbReference type="Gene3D" id="1.10.3460.10">
    <property type="entry name" value="Chlorophyll a/b binding protein domain"/>
    <property type="match status" value="4"/>
</dbReference>